<dbReference type="AlphaFoldDB" id="A0A0E9WJI0"/>
<protein>
    <submittedName>
        <fullName evidence="1">Uncharacterized protein</fullName>
    </submittedName>
</protein>
<reference evidence="1" key="2">
    <citation type="journal article" date="2015" name="Fish Shellfish Immunol.">
        <title>Early steps in the European eel (Anguilla anguilla)-Vibrio vulnificus interaction in the gills: Role of the RtxA13 toxin.</title>
        <authorList>
            <person name="Callol A."/>
            <person name="Pajuelo D."/>
            <person name="Ebbesson L."/>
            <person name="Teles M."/>
            <person name="MacKenzie S."/>
            <person name="Amaro C."/>
        </authorList>
    </citation>
    <scope>NUCLEOTIDE SEQUENCE</scope>
</reference>
<accession>A0A0E9WJI0</accession>
<name>A0A0E9WJI0_ANGAN</name>
<organism evidence="1">
    <name type="scientific">Anguilla anguilla</name>
    <name type="common">European freshwater eel</name>
    <name type="synonym">Muraena anguilla</name>
    <dbReference type="NCBI Taxonomy" id="7936"/>
    <lineage>
        <taxon>Eukaryota</taxon>
        <taxon>Metazoa</taxon>
        <taxon>Chordata</taxon>
        <taxon>Craniata</taxon>
        <taxon>Vertebrata</taxon>
        <taxon>Euteleostomi</taxon>
        <taxon>Actinopterygii</taxon>
        <taxon>Neopterygii</taxon>
        <taxon>Teleostei</taxon>
        <taxon>Anguilliformes</taxon>
        <taxon>Anguillidae</taxon>
        <taxon>Anguilla</taxon>
    </lineage>
</organism>
<evidence type="ECO:0000313" key="1">
    <source>
        <dbReference type="EMBL" id="JAH89648.1"/>
    </source>
</evidence>
<dbReference type="EMBL" id="GBXM01018929">
    <property type="protein sequence ID" value="JAH89648.1"/>
    <property type="molecule type" value="Transcribed_RNA"/>
</dbReference>
<sequence>MSCGHWYYFGFSPWIISQIFTVDIFDCNPINLNLHFLQLSHQHSGKRRSN</sequence>
<proteinExistence type="predicted"/>
<reference evidence="1" key="1">
    <citation type="submission" date="2014-11" db="EMBL/GenBank/DDBJ databases">
        <authorList>
            <person name="Amaro Gonzalez C."/>
        </authorList>
    </citation>
    <scope>NUCLEOTIDE SEQUENCE</scope>
</reference>